<dbReference type="Pfam" id="PF09429">
    <property type="entry name" value="Wbp11"/>
    <property type="match status" value="1"/>
</dbReference>
<sequence length="531" mass="59231">MGRRSINTTKSGKYMNPTDQARKEARKRELKKNKKQRQMVRAAVLKGKDPLQLINDMEKIDEMEYNVNSPPLLNEKVLKDKRKKLKETWDRVMRLYYKEDRERYNELKKLEIEYEGRRSVLMKYFESVRIAQQVQIDEIPLPDTPEMPEFLTSQIPLPNEMEQSTEAENVVIPHSILKKPTPISERERPATNLNAPGVPPGPIPDLSSDEELEDENTQNEEKKTYVSFDTKSAKSRKIRFADEKEVLNDAETGETKKDEKKISNLQAKDSEPMDTSSDTSKNLAVIEKPNLEDIPIPPMPQSTSLPSGPPPRLPQGPPPNVQVMFRPPPSMRAHLPPPPRMMPPGVPPPPPPGRPTLPPPGMPIRLGAPPIRLPPGPPPGIPPPRLIRPPSAPPPRISNILPSSSVAPPGTTGSTTTSTASASGSVTVLSAPPSLMQRPKNMAVEDEAQRSATIEAKPQIRNLSADVMRFMPTTLRIKREDRHKKGGSKSGTFDHAKDNYPSAAPMSNPSVSAPTKDDAYMQFLREMEELL</sequence>
<accession>A0A8X6MG72</accession>
<organism evidence="5 6">
    <name type="scientific">Trichonephila inaurata madagascariensis</name>
    <dbReference type="NCBI Taxonomy" id="2747483"/>
    <lineage>
        <taxon>Eukaryota</taxon>
        <taxon>Metazoa</taxon>
        <taxon>Ecdysozoa</taxon>
        <taxon>Arthropoda</taxon>
        <taxon>Chelicerata</taxon>
        <taxon>Arachnida</taxon>
        <taxon>Araneae</taxon>
        <taxon>Araneomorphae</taxon>
        <taxon>Entelegynae</taxon>
        <taxon>Araneoidea</taxon>
        <taxon>Nephilidae</taxon>
        <taxon>Trichonephila</taxon>
        <taxon>Trichonephila inaurata</taxon>
    </lineage>
</organism>
<dbReference type="PANTHER" id="PTHR13361">
    <property type="entry name" value="WW DOMAIN-BINDING PROTEIN 11"/>
    <property type="match status" value="1"/>
</dbReference>
<dbReference type="InterPro" id="IPR019007">
    <property type="entry name" value="Wbp11/ELF5/Saf1_N"/>
</dbReference>
<dbReference type="GO" id="GO:0006396">
    <property type="term" value="P:RNA processing"/>
    <property type="evidence" value="ECO:0007669"/>
    <property type="project" value="InterPro"/>
</dbReference>
<evidence type="ECO:0000313" key="6">
    <source>
        <dbReference type="Proteomes" id="UP000886998"/>
    </source>
</evidence>
<dbReference type="GO" id="GO:0005681">
    <property type="term" value="C:spliceosomal complex"/>
    <property type="evidence" value="ECO:0007669"/>
    <property type="project" value="TreeGrafter"/>
</dbReference>
<dbReference type="EMBL" id="BMAV01026429">
    <property type="protein sequence ID" value="GFS50277.1"/>
    <property type="molecule type" value="Genomic_DNA"/>
</dbReference>
<keyword evidence="6" id="KW-1185">Reference proteome</keyword>
<gene>
    <name evidence="5" type="primary">WBP11</name>
    <name evidence="5" type="ORF">TNIN_96711</name>
</gene>
<feature type="region of interest" description="Disordered" evidence="3">
    <location>
        <begin position="176"/>
        <end position="451"/>
    </location>
</feature>
<feature type="compositionally biased region" description="Polar residues" evidence="3">
    <location>
        <begin position="1"/>
        <end position="11"/>
    </location>
</feature>
<proteinExistence type="predicted"/>
<evidence type="ECO:0000256" key="1">
    <source>
        <dbReference type="ARBA" id="ARBA00004123"/>
    </source>
</evidence>
<feature type="compositionally biased region" description="Polar residues" evidence="3">
    <location>
        <begin position="263"/>
        <end position="282"/>
    </location>
</feature>
<feature type="compositionally biased region" description="Basic and acidic residues" evidence="3">
    <location>
        <begin position="239"/>
        <end position="262"/>
    </location>
</feature>
<evidence type="ECO:0000256" key="3">
    <source>
        <dbReference type="SAM" id="MobiDB-lite"/>
    </source>
</evidence>
<reference evidence="5" key="1">
    <citation type="submission" date="2020-08" db="EMBL/GenBank/DDBJ databases">
        <title>Multicomponent nature underlies the extraordinary mechanical properties of spider dragline silk.</title>
        <authorList>
            <person name="Kono N."/>
            <person name="Nakamura H."/>
            <person name="Mori M."/>
            <person name="Yoshida Y."/>
            <person name="Ohtoshi R."/>
            <person name="Malay A.D."/>
            <person name="Moran D.A.P."/>
            <person name="Tomita M."/>
            <person name="Numata K."/>
            <person name="Arakawa K."/>
        </authorList>
    </citation>
    <scope>NUCLEOTIDE SEQUENCE</scope>
</reference>
<dbReference type="Proteomes" id="UP000886998">
    <property type="component" value="Unassembled WGS sequence"/>
</dbReference>
<dbReference type="AlphaFoldDB" id="A0A8X6MG72"/>
<feature type="compositionally biased region" description="Low complexity" evidence="3">
    <location>
        <begin position="402"/>
        <end position="428"/>
    </location>
</feature>
<comment type="subcellular location">
    <subcellularLocation>
        <location evidence="1">Nucleus</location>
    </subcellularLocation>
</comment>
<dbReference type="OrthoDB" id="10067323at2759"/>
<feature type="compositionally biased region" description="Acidic residues" evidence="3">
    <location>
        <begin position="207"/>
        <end position="218"/>
    </location>
</feature>
<comment type="caution">
    <text evidence="5">The sequence shown here is derived from an EMBL/GenBank/DDBJ whole genome shotgun (WGS) entry which is preliminary data.</text>
</comment>
<feature type="region of interest" description="Disordered" evidence="3">
    <location>
        <begin position="1"/>
        <end position="40"/>
    </location>
</feature>
<name>A0A8X6MG72_9ARAC</name>
<feature type="domain" description="Wbp11/ELF5/Saf1 N-terminal" evidence="4">
    <location>
        <begin position="12"/>
        <end position="93"/>
    </location>
</feature>
<evidence type="ECO:0000259" key="4">
    <source>
        <dbReference type="Pfam" id="PF09429"/>
    </source>
</evidence>
<keyword evidence="2" id="KW-0539">Nucleus</keyword>
<evidence type="ECO:0000256" key="2">
    <source>
        <dbReference type="ARBA" id="ARBA00023242"/>
    </source>
</evidence>
<feature type="compositionally biased region" description="Basic residues" evidence="3">
    <location>
        <begin position="28"/>
        <end position="38"/>
    </location>
</feature>
<evidence type="ECO:0000313" key="5">
    <source>
        <dbReference type="EMBL" id="GFS50277.1"/>
    </source>
</evidence>
<protein>
    <submittedName>
        <fullName evidence="5">WW domain-binding protein 11</fullName>
    </submittedName>
</protein>
<dbReference type="PANTHER" id="PTHR13361:SF1">
    <property type="entry name" value="WW DOMAIN-BINDING PROTEIN 11"/>
    <property type="match status" value="1"/>
</dbReference>
<feature type="compositionally biased region" description="Pro residues" evidence="3">
    <location>
        <begin position="307"/>
        <end position="362"/>
    </location>
</feature>
<feature type="region of interest" description="Disordered" evidence="3">
    <location>
        <begin position="478"/>
        <end position="515"/>
    </location>
</feature>
<feature type="compositionally biased region" description="Pro residues" evidence="3">
    <location>
        <begin position="371"/>
        <end position="396"/>
    </location>
</feature>